<dbReference type="RefSeq" id="WP_114448171.1">
    <property type="nucleotide sequence ID" value="NZ_QPHM01000001.1"/>
</dbReference>
<keyword evidence="1" id="KW-1133">Transmembrane helix</keyword>
<dbReference type="AlphaFoldDB" id="A0A368N7Q8"/>
<evidence type="ECO:0000256" key="1">
    <source>
        <dbReference type="SAM" id="Phobius"/>
    </source>
</evidence>
<dbReference type="EMBL" id="QPHM01000001">
    <property type="protein sequence ID" value="RCU46617.1"/>
    <property type="molecule type" value="Genomic_DNA"/>
</dbReference>
<reference evidence="2 3" key="1">
    <citation type="submission" date="2018-07" db="EMBL/GenBank/DDBJ databases">
        <title>Genome sequences of Haloplanus salinus JCM 18368T.</title>
        <authorList>
            <person name="Kim Y.B."/>
            <person name="Roh S.W."/>
        </authorList>
    </citation>
    <scope>NUCLEOTIDE SEQUENCE [LARGE SCALE GENOMIC DNA]</scope>
    <source>
        <strain evidence="2 3">JCM 18368</strain>
    </source>
</reference>
<sequence length="76" mass="7696">MVSGADEPSYPASLNVRAVVAFVAAAGLGMVTLFALPTLRSTGLTFREAFLIVGVVEFGAAVVAGAAAMNFYTGPD</sequence>
<keyword evidence="1" id="KW-0472">Membrane</keyword>
<keyword evidence="3" id="KW-1185">Reference proteome</keyword>
<keyword evidence="1" id="KW-0812">Transmembrane</keyword>
<organism evidence="2 3">
    <name type="scientific">Haloplanus salinus</name>
    <dbReference type="NCBI Taxonomy" id="1126245"/>
    <lineage>
        <taxon>Archaea</taxon>
        <taxon>Methanobacteriati</taxon>
        <taxon>Methanobacteriota</taxon>
        <taxon>Stenosarchaea group</taxon>
        <taxon>Halobacteria</taxon>
        <taxon>Halobacteriales</taxon>
        <taxon>Haloferacaceae</taxon>
        <taxon>Haloplanus</taxon>
    </lineage>
</organism>
<comment type="caution">
    <text evidence="2">The sequence shown here is derived from an EMBL/GenBank/DDBJ whole genome shotgun (WGS) entry which is preliminary data.</text>
</comment>
<accession>A0A368N7Q8</accession>
<name>A0A368N7Q8_9EURY</name>
<evidence type="ECO:0000313" key="3">
    <source>
        <dbReference type="Proteomes" id="UP000252189"/>
    </source>
</evidence>
<protein>
    <submittedName>
        <fullName evidence="2">Uncharacterized protein</fullName>
    </submittedName>
</protein>
<evidence type="ECO:0000313" key="2">
    <source>
        <dbReference type="EMBL" id="RCU46617.1"/>
    </source>
</evidence>
<proteinExistence type="predicted"/>
<gene>
    <name evidence="2" type="ORF">DU504_04430</name>
</gene>
<dbReference type="Proteomes" id="UP000252189">
    <property type="component" value="Unassembled WGS sequence"/>
</dbReference>
<feature type="transmembrane region" description="Helical" evidence="1">
    <location>
        <begin position="16"/>
        <end position="37"/>
    </location>
</feature>
<feature type="transmembrane region" description="Helical" evidence="1">
    <location>
        <begin position="49"/>
        <end position="72"/>
    </location>
</feature>